<accession>A0A1F7SGB0</accession>
<dbReference type="AlphaFoldDB" id="A0A1F7SGB0"/>
<name>A0A1F7SGB0_9BACT</name>
<evidence type="ECO:0000313" key="1">
    <source>
        <dbReference type="EMBL" id="OGL52795.1"/>
    </source>
</evidence>
<organism evidence="1 2">
    <name type="scientific">Candidatus Schekmanbacteria bacterium RIFCSPLOWO2_12_FULL_38_15</name>
    <dbReference type="NCBI Taxonomy" id="1817883"/>
    <lineage>
        <taxon>Bacteria</taxon>
        <taxon>Candidatus Schekmaniibacteriota</taxon>
    </lineage>
</organism>
<dbReference type="PANTHER" id="PTHR47271:SF2">
    <property type="entry name" value="ARGININE DEIMINASE"/>
    <property type="match status" value="1"/>
</dbReference>
<dbReference type="GO" id="GO:0016990">
    <property type="term" value="F:arginine deiminase activity"/>
    <property type="evidence" value="ECO:0007669"/>
    <property type="project" value="TreeGrafter"/>
</dbReference>
<sequence>MIKKSILMCPPDYYGIRYEINPWMDVKKDSDKKLSRKQWEDLYNLINRKIGIEIKLIEPQKNYPDMVFTANAGFVFNNTFIKSNFRFKQRKGESGFFEKWFKKNGYRIEELPEETNFEGEGDLLLCGENFYAGYIIRSDINAHTRISKIINKRILSLELVNQKFYHLDTCFLPLSNGEIAYYPYAFDLFGRKIIKNYIKKSIAVKKTEALKFGCNAICIGRDVVLNSGCDGLKNKLLKLKYRVFETNLSEFIKAGGSAKCLVLFI</sequence>
<evidence type="ECO:0000313" key="2">
    <source>
        <dbReference type="Proteomes" id="UP000178082"/>
    </source>
</evidence>
<dbReference type="Gene3D" id="3.75.10.10">
    <property type="entry name" value="L-arginine/glycine Amidinotransferase, Chain A"/>
    <property type="match status" value="1"/>
</dbReference>
<dbReference type="SUPFAM" id="SSF55909">
    <property type="entry name" value="Pentein"/>
    <property type="match status" value="1"/>
</dbReference>
<gene>
    <name evidence="1" type="ORF">A3G31_00140</name>
</gene>
<evidence type="ECO:0008006" key="3">
    <source>
        <dbReference type="Google" id="ProtNLM"/>
    </source>
</evidence>
<protein>
    <recommendedName>
        <fullName evidence="3">Amidinotransferase</fullName>
    </recommendedName>
</protein>
<dbReference type="STRING" id="1817883.A3G31_00140"/>
<comment type="caution">
    <text evidence="1">The sequence shown here is derived from an EMBL/GenBank/DDBJ whole genome shotgun (WGS) entry which is preliminary data.</text>
</comment>
<dbReference type="Pfam" id="PF19420">
    <property type="entry name" value="DDAH_eukar"/>
    <property type="match status" value="1"/>
</dbReference>
<dbReference type="GO" id="GO:0019546">
    <property type="term" value="P:L-arginine deiminase pathway"/>
    <property type="evidence" value="ECO:0007669"/>
    <property type="project" value="TreeGrafter"/>
</dbReference>
<dbReference type="EMBL" id="MGDI01000029">
    <property type="protein sequence ID" value="OGL52795.1"/>
    <property type="molecule type" value="Genomic_DNA"/>
</dbReference>
<dbReference type="PANTHER" id="PTHR47271">
    <property type="entry name" value="ARGININE DEIMINASE"/>
    <property type="match status" value="1"/>
</dbReference>
<dbReference type="Proteomes" id="UP000178082">
    <property type="component" value="Unassembled WGS sequence"/>
</dbReference>
<reference evidence="1 2" key="1">
    <citation type="journal article" date="2016" name="Nat. Commun.">
        <title>Thousands of microbial genomes shed light on interconnected biogeochemical processes in an aquifer system.</title>
        <authorList>
            <person name="Anantharaman K."/>
            <person name="Brown C.T."/>
            <person name="Hug L.A."/>
            <person name="Sharon I."/>
            <person name="Castelle C.J."/>
            <person name="Probst A.J."/>
            <person name="Thomas B.C."/>
            <person name="Singh A."/>
            <person name="Wilkins M.J."/>
            <person name="Karaoz U."/>
            <person name="Brodie E.L."/>
            <person name="Williams K.H."/>
            <person name="Hubbard S.S."/>
            <person name="Banfield J.F."/>
        </authorList>
    </citation>
    <scope>NUCLEOTIDE SEQUENCE [LARGE SCALE GENOMIC DNA]</scope>
</reference>
<proteinExistence type="predicted"/>